<dbReference type="Proteomes" id="UP001054945">
    <property type="component" value="Unassembled WGS sequence"/>
</dbReference>
<dbReference type="AlphaFoldDB" id="A0AAV4PMU8"/>
<name>A0AAV4PMU8_CAEEX</name>
<comment type="caution">
    <text evidence="2">The sequence shown here is derived from an EMBL/GenBank/DDBJ whole genome shotgun (WGS) entry which is preliminary data.</text>
</comment>
<organism evidence="2 3">
    <name type="scientific">Caerostris extrusa</name>
    <name type="common">Bark spider</name>
    <name type="synonym">Caerostris bankana</name>
    <dbReference type="NCBI Taxonomy" id="172846"/>
    <lineage>
        <taxon>Eukaryota</taxon>
        <taxon>Metazoa</taxon>
        <taxon>Ecdysozoa</taxon>
        <taxon>Arthropoda</taxon>
        <taxon>Chelicerata</taxon>
        <taxon>Arachnida</taxon>
        <taxon>Araneae</taxon>
        <taxon>Araneomorphae</taxon>
        <taxon>Entelegynae</taxon>
        <taxon>Araneoidea</taxon>
        <taxon>Araneidae</taxon>
        <taxon>Caerostris</taxon>
    </lineage>
</organism>
<evidence type="ECO:0000313" key="2">
    <source>
        <dbReference type="EMBL" id="GIX97710.1"/>
    </source>
</evidence>
<feature type="compositionally biased region" description="Polar residues" evidence="1">
    <location>
        <begin position="37"/>
        <end position="47"/>
    </location>
</feature>
<feature type="region of interest" description="Disordered" evidence="1">
    <location>
        <begin position="32"/>
        <end position="62"/>
    </location>
</feature>
<proteinExistence type="predicted"/>
<reference evidence="2 3" key="1">
    <citation type="submission" date="2021-06" db="EMBL/GenBank/DDBJ databases">
        <title>Caerostris extrusa draft genome.</title>
        <authorList>
            <person name="Kono N."/>
            <person name="Arakawa K."/>
        </authorList>
    </citation>
    <scope>NUCLEOTIDE SEQUENCE [LARGE SCALE GENOMIC DNA]</scope>
</reference>
<protein>
    <submittedName>
        <fullName evidence="2">Uncharacterized protein</fullName>
    </submittedName>
</protein>
<keyword evidence="3" id="KW-1185">Reference proteome</keyword>
<dbReference type="EMBL" id="BPLR01004812">
    <property type="protein sequence ID" value="GIX97710.1"/>
    <property type="molecule type" value="Genomic_DNA"/>
</dbReference>
<evidence type="ECO:0000256" key="1">
    <source>
        <dbReference type="SAM" id="MobiDB-lite"/>
    </source>
</evidence>
<evidence type="ECO:0000313" key="3">
    <source>
        <dbReference type="Proteomes" id="UP001054945"/>
    </source>
</evidence>
<gene>
    <name evidence="2" type="ORF">CEXT_187801</name>
</gene>
<accession>A0AAV4PMU8</accession>
<sequence length="81" mass="9203">MQPVTTHGHSEKEAQQRQFDFFSFPECHANEKEIRNGNFSQTPSDFSNGAEEKEDGNRTQYGEIPAEAIFFDLLTSRCDSA</sequence>